<dbReference type="AlphaFoldDB" id="A0A6D2J7W5"/>
<reference evidence="2" key="1">
    <citation type="submission" date="2020-01" db="EMBL/GenBank/DDBJ databases">
        <authorList>
            <person name="Mishra B."/>
        </authorList>
    </citation>
    <scope>NUCLEOTIDE SEQUENCE [LARGE SCALE GENOMIC DNA]</scope>
</reference>
<name>A0A6D2J7W5_9BRAS</name>
<gene>
    <name evidence="2" type="ORF">MERR_LOCUS23299</name>
</gene>
<dbReference type="EMBL" id="CACVBM020001163">
    <property type="protein sequence ID" value="CAA7036064.1"/>
    <property type="molecule type" value="Genomic_DNA"/>
</dbReference>
<evidence type="ECO:0000313" key="3">
    <source>
        <dbReference type="Proteomes" id="UP000467841"/>
    </source>
</evidence>
<feature type="chain" id="PRO_5025683311" evidence="1">
    <location>
        <begin position="30"/>
        <end position="119"/>
    </location>
</feature>
<keyword evidence="3" id="KW-1185">Reference proteome</keyword>
<comment type="caution">
    <text evidence="2">The sequence shown here is derived from an EMBL/GenBank/DDBJ whole genome shotgun (WGS) entry which is preliminary data.</text>
</comment>
<proteinExistence type="predicted"/>
<evidence type="ECO:0000256" key="1">
    <source>
        <dbReference type="SAM" id="SignalP"/>
    </source>
</evidence>
<organism evidence="2 3">
    <name type="scientific">Microthlaspi erraticum</name>
    <dbReference type="NCBI Taxonomy" id="1685480"/>
    <lineage>
        <taxon>Eukaryota</taxon>
        <taxon>Viridiplantae</taxon>
        <taxon>Streptophyta</taxon>
        <taxon>Embryophyta</taxon>
        <taxon>Tracheophyta</taxon>
        <taxon>Spermatophyta</taxon>
        <taxon>Magnoliopsida</taxon>
        <taxon>eudicotyledons</taxon>
        <taxon>Gunneridae</taxon>
        <taxon>Pentapetalae</taxon>
        <taxon>rosids</taxon>
        <taxon>malvids</taxon>
        <taxon>Brassicales</taxon>
        <taxon>Brassicaceae</taxon>
        <taxon>Coluteocarpeae</taxon>
        <taxon>Microthlaspi</taxon>
    </lineage>
</organism>
<feature type="signal peptide" evidence="1">
    <location>
        <begin position="1"/>
        <end position="29"/>
    </location>
</feature>
<keyword evidence="1" id="KW-0732">Signal</keyword>
<dbReference type="Proteomes" id="UP000467841">
    <property type="component" value="Unassembled WGS sequence"/>
</dbReference>
<accession>A0A6D2J7W5</accession>
<protein>
    <submittedName>
        <fullName evidence="2">Uncharacterized protein</fullName>
    </submittedName>
</protein>
<sequence length="119" mass="13679">MSDQSKRLSHHIRLCHLLVHLCLLRFLFRFDQLLVHCFSRTQTRKLPQPSDGAVPRGGCSNSRYCLHSSDSKVQQVERGMEHGLFRSWKKTKKVKASMGAMLCLFQLGMEEDMRSLTSG</sequence>
<evidence type="ECO:0000313" key="2">
    <source>
        <dbReference type="EMBL" id="CAA7036064.1"/>
    </source>
</evidence>